<evidence type="ECO:0000256" key="7">
    <source>
        <dbReference type="ARBA" id="ARBA00022692"/>
    </source>
</evidence>
<dbReference type="EMBL" id="AANEHK010000010">
    <property type="protein sequence ID" value="EDO0986565.1"/>
    <property type="molecule type" value="Genomic_DNA"/>
</dbReference>
<dbReference type="CDD" id="cd00082">
    <property type="entry name" value="HisKA"/>
    <property type="match status" value="1"/>
</dbReference>
<dbReference type="Proteomes" id="UP000840197">
    <property type="component" value="Unassembled WGS sequence"/>
</dbReference>
<evidence type="ECO:0000313" key="62">
    <source>
        <dbReference type="Proteomes" id="UP000344343"/>
    </source>
</evidence>
<evidence type="ECO:0000313" key="86">
    <source>
        <dbReference type="Proteomes" id="UP000528151"/>
    </source>
</evidence>
<evidence type="ECO:0000313" key="58">
    <source>
        <dbReference type="Proteomes" id="UP000272537"/>
    </source>
</evidence>
<feature type="domain" description="Histidine kinase" evidence="15">
    <location>
        <begin position="372"/>
        <end position="591"/>
    </location>
</feature>
<dbReference type="GO" id="GO:0000155">
    <property type="term" value="F:phosphorelay sensor kinase activity"/>
    <property type="evidence" value="ECO:0007669"/>
    <property type="project" value="InterPro"/>
</dbReference>
<evidence type="ECO:0000313" key="80">
    <source>
        <dbReference type="Proteomes" id="UP000478704"/>
    </source>
</evidence>
<dbReference type="SMART" id="SM00388">
    <property type="entry name" value="HisKA"/>
    <property type="match status" value="1"/>
</dbReference>
<evidence type="ECO:0000313" key="30">
    <source>
        <dbReference type="EMBL" id="EAG2996173.1"/>
    </source>
</evidence>
<reference evidence="73 83" key="7">
    <citation type="submission" date="2019-04" db="EMBL/GenBank/DDBJ databases">
        <authorList>
            <consortium name="GenomeTrakr network: Whole genome sequencing for foodborne pathogen traceback"/>
        </authorList>
    </citation>
    <scope>NUCLEOTIDE SEQUENCE [LARGE SCALE GENOMIC DNA]</scope>
    <source>
        <strain evidence="34 89">CFSAN004300</strain>
        <strain evidence="35 83">CFSAN072474</strain>
        <strain evidence="43 66">FLAG-55987</strain>
        <strain evidence="38 73">PHLUSALM00088</strain>
    </source>
</reference>
<dbReference type="InterPro" id="IPR005467">
    <property type="entry name" value="His_kinase_dom"/>
</dbReference>
<dbReference type="InterPro" id="IPR000014">
    <property type="entry name" value="PAS"/>
</dbReference>
<dbReference type="Proteomes" id="UP000527632">
    <property type="component" value="Unassembled WGS sequence"/>
</dbReference>
<dbReference type="KEGG" id="lmok:CQ02_12690"/>
<evidence type="ECO:0000313" key="41">
    <source>
        <dbReference type="EMBL" id="ECC1557744.1"/>
    </source>
</evidence>
<dbReference type="EMBL" id="DAAEEB010000009">
    <property type="protein sequence ID" value="HAA8053865.1"/>
    <property type="molecule type" value="Genomic_DNA"/>
</dbReference>
<evidence type="ECO:0000313" key="18">
    <source>
        <dbReference type="EMBL" id="EAC4553088.1"/>
    </source>
</evidence>
<reference evidence="55 88" key="10">
    <citation type="submission" date="2020-06" db="EMBL/GenBank/DDBJ databases">
        <title>Two Listeria outbreaks in Switzerland in 2018 and 2020.</title>
        <authorList>
            <person name="Stevens M.J.A."/>
            <person name="Bloemberg G."/>
            <person name="Nusch-Inderbinnen M."/>
            <person name="Stephan R."/>
        </authorList>
    </citation>
    <scope>NUCLEOTIDE SEQUENCE [LARGE SCALE GENOMIC DNA]</scope>
    <source>
        <strain evidence="55 88">N18-0707</strain>
    </source>
</reference>
<evidence type="ECO:0000313" key="75">
    <source>
        <dbReference type="Proteomes" id="UP000427828"/>
    </source>
</evidence>
<keyword evidence="6 57" id="KW-0808">Transferase</keyword>
<dbReference type="Proteomes" id="UP000398321">
    <property type="component" value="Unassembled WGS sequence"/>
</dbReference>
<dbReference type="InterPro" id="IPR003660">
    <property type="entry name" value="HAMP_dom"/>
</dbReference>
<evidence type="ECO:0000313" key="55">
    <source>
        <dbReference type="EMBL" id="NYA02249.1"/>
    </source>
</evidence>
<dbReference type="PANTHER" id="PTHR45453:SF1">
    <property type="entry name" value="PHOSPHATE REGULON SENSOR PROTEIN PHOR"/>
    <property type="match status" value="1"/>
</dbReference>
<dbReference type="CDD" id="cd00130">
    <property type="entry name" value="PAS"/>
    <property type="match status" value="1"/>
</dbReference>
<evidence type="ECO:0000313" key="81">
    <source>
        <dbReference type="Proteomes" id="UP000481141"/>
    </source>
</evidence>
<reference evidence="54 77" key="4">
    <citation type="submission" date="2018-04" db="EMBL/GenBank/DDBJ databases">
        <title>Genome Analysis of a Prevalent Clone of Listeria monocytogenes Sequence Type 87 in China.</title>
        <authorList>
            <person name="Wang Y."/>
        </authorList>
    </citation>
    <scope>NUCLEOTIDE SEQUENCE [LARGE SCALE GENOMIC DNA]</scope>
    <source>
        <strain evidence="54 77">ICDC_LM1523</strain>
    </source>
</reference>
<dbReference type="Proteomes" id="UP000337746">
    <property type="component" value="Unassembled WGS sequence"/>
</dbReference>
<keyword evidence="12" id="KW-0902">Two-component regulatory system</keyword>
<evidence type="ECO:0000313" key="65">
    <source>
        <dbReference type="Proteomes" id="UP000354255"/>
    </source>
</evidence>
<comment type="catalytic activity">
    <reaction evidence="1">
        <text>ATP + protein L-histidine = ADP + protein N-phospho-L-histidine.</text>
        <dbReference type="EC" id="2.7.13.3"/>
    </reaction>
</comment>
<evidence type="ECO:0000256" key="11">
    <source>
        <dbReference type="ARBA" id="ARBA00022989"/>
    </source>
</evidence>
<dbReference type="Proteomes" id="UP000549379">
    <property type="component" value="Unassembled WGS sequence"/>
</dbReference>
<dbReference type="Proteomes" id="UP000544530">
    <property type="component" value="Unassembled WGS sequence"/>
</dbReference>
<dbReference type="Proteomes" id="UP000540117">
    <property type="component" value="Unassembled WGS sequence"/>
</dbReference>
<evidence type="ECO:0000313" key="88">
    <source>
        <dbReference type="Proteomes" id="UP000544530"/>
    </source>
</evidence>
<keyword evidence="11 14" id="KW-1133">Transmembrane helix</keyword>
<evidence type="ECO:0000313" key="95">
    <source>
        <dbReference type="Proteomes" id="UP000852906"/>
    </source>
</evidence>
<dbReference type="AlphaFoldDB" id="A0A0B8R9U2"/>
<evidence type="ECO:0000256" key="8">
    <source>
        <dbReference type="ARBA" id="ARBA00022741"/>
    </source>
</evidence>
<dbReference type="GO" id="GO:0005886">
    <property type="term" value="C:plasma membrane"/>
    <property type="evidence" value="ECO:0007669"/>
    <property type="project" value="UniProtKB-SubCell"/>
</dbReference>
<evidence type="ECO:0000256" key="1">
    <source>
        <dbReference type="ARBA" id="ARBA00000085"/>
    </source>
</evidence>
<evidence type="ECO:0000313" key="93">
    <source>
        <dbReference type="Proteomes" id="UP000841146"/>
    </source>
</evidence>
<dbReference type="Pfam" id="PF13426">
    <property type="entry name" value="PAS_9"/>
    <property type="match status" value="1"/>
</dbReference>
<dbReference type="Proteomes" id="UP000467347">
    <property type="component" value="Unassembled WGS sequence"/>
</dbReference>
<dbReference type="EMBL" id="QDAY01000005">
    <property type="protein sequence ID" value="KAA9447783.1"/>
    <property type="molecule type" value="Genomic_DNA"/>
</dbReference>
<dbReference type="Proteomes" id="UP000376505">
    <property type="component" value="Unassembled WGS sequence"/>
</dbReference>
<reference evidence="53" key="9">
    <citation type="submission" date="2020-01" db="EMBL/GenBank/DDBJ databases">
        <authorList>
            <consortium name="NCBI Pathogen Detection Project"/>
        </authorList>
    </citation>
    <scope>NUCLEOTIDE SEQUENCE</scope>
    <source>
        <strain evidence="49">09CEB371LM</strain>
        <strain evidence="51">CFIAFB20100120</strain>
        <strain evidence="50">CFIAFB20130012</strain>
        <strain evidence="53">CFIAFB20170037</strain>
        <strain evidence="52">CFIAFB20170045</strain>
    </source>
</reference>
<evidence type="ECO:0000313" key="27">
    <source>
        <dbReference type="EMBL" id="EAG2088106.1"/>
    </source>
</evidence>
<evidence type="ECO:0000313" key="51">
    <source>
        <dbReference type="EMBL" id="HAB8557638.1"/>
    </source>
</evidence>
<evidence type="ECO:0000313" key="32">
    <source>
        <dbReference type="EMBL" id="EAG4462611.1"/>
    </source>
</evidence>
<dbReference type="Proteomes" id="UP000354255">
    <property type="component" value="Unassembled WGS sequence"/>
</dbReference>
<evidence type="ECO:0000313" key="40">
    <source>
        <dbReference type="EMBL" id="ECB9512882.1"/>
    </source>
</evidence>
<dbReference type="Proteomes" id="UP000841146">
    <property type="component" value="Unassembled WGS sequence"/>
</dbReference>
<dbReference type="Proteomes" id="UP000272537">
    <property type="component" value="Unassembled WGS sequence"/>
</dbReference>
<dbReference type="SUPFAM" id="SSF158472">
    <property type="entry name" value="HAMP domain-like"/>
    <property type="match status" value="1"/>
</dbReference>
<dbReference type="EMBL" id="AABDGJ010000005">
    <property type="protein sequence ID" value="EAG6990688.1"/>
    <property type="molecule type" value="Genomic_DNA"/>
</dbReference>
<dbReference type="OMA" id="AMYDEML"/>
<evidence type="ECO:0000313" key="71">
    <source>
        <dbReference type="Proteomes" id="UP000398321"/>
    </source>
</evidence>
<comment type="subcellular location">
    <subcellularLocation>
        <location evidence="2">Cell membrane</location>
        <topology evidence="2">Multi-pass membrane protein</topology>
    </subcellularLocation>
</comment>
<dbReference type="EMBL" id="AALEDS010000006">
    <property type="protein sequence ID" value="ECY6544382.1"/>
    <property type="molecule type" value="Genomic_DNA"/>
</dbReference>
<evidence type="ECO:0000313" key="23">
    <source>
        <dbReference type="EMBL" id="EAD1186177.1"/>
    </source>
</evidence>
<evidence type="ECO:0000256" key="9">
    <source>
        <dbReference type="ARBA" id="ARBA00022777"/>
    </source>
</evidence>
<evidence type="ECO:0000313" key="52">
    <source>
        <dbReference type="EMBL" id="HAC0013450.1"/>
    </source>
</evidence>
<dbReference type="Proteomes" id="UP000350032">
    <property type="component" value="Unassembled WGS sequence"/>
</dbReference>
<dbReference type="InterPro" id="IPR031967">
    <property type="entry name" value="PhoR_single_Cache-like_dom"/>
</dbReference>
<evidence type="ECO:0000313" key="89">
    <source>
        <dbReference type="Proteomes" id="UP000548278"/>
    </source>
</evidence>
<dbReference type="SUPFAM" id="SSF103190">
    <property type="entry name" value="Sensory domain-like"/>
    <property type="match status" value="1"/>
</dbReference>
<dbReference type="Proteomes" id="UP000852906">
    <property type="component" value="Unassembled WGS sequence"/>
</dbReference>
<evidence type="ECO:0000313" key="78">
    <source>
        <dbReference type="Proteomes" id="UP000467347"/>
    </source>
</evidence>
<evidence type="ECO:0000313" key="68">
    <source>
        <dbReference type="Proteomes" id="UP000368512"/>
    </source>
</evidence>
<name>A0A0B8R9U2_LISMN</name>
<dbReference type="EMBL" id="DAAIHR010000006">
    <property type="protein sequence ID" value="HAB8398300.1"/>
    <property type="molecule type" value="Genomic_DNA"/>
</dbReference>
<dbReference type="EMBL" id="AAAKQF010000007">
    <property type="protein sequence ID" value="EAC9040754.1"/>
    <property type="molecule type" value="Genomic_DNA"/>
</dbReference>
<dbReference type="EMBL" id="AALGDA010000014">
    <property type="protein sequence ID" value="ECY9782616.1"/>
    <property type="molecule type" value="Genomic_DNA"/>
</dbReference>
<feature type="transmembrane region" description="Helical" evidence="14">
    <location>
        <begin position="169"/>
        <end position="192"/>
    </location>
</feature>
<dbReference type="Proteomes" id="UP000525850">
    <property type="component" value="Unassembled WGS sequence"/>
</dbReference>
<dbReference type="InterPro" id="IPR003661">
    <property type="entry name" value="HisK_dim/P_dom"/>
</dbReference>
<evidence type="ECO:0000313" key="70">
    <source>
        <dbReference type="Proteomes" id="UP000389283"/>
    </source>
</evidence>
<dbReference type="EMBL" id="AAAJWF010000009">
    <property type="protein sequence ID" value="EAC7481722.1"/>
    <property type="molecule type" value="Genomic_DNA"/>
</dbReference>
<evidence type="ECO:0000313" key="60">
    <source>
        <dbReference type="Proteomes" id="UP000337746"/>
    </source>
</evidence>
<evidence type="ECO:0000313" key="34">
    <source>
        <dbReference type="EMBL" id="EAG6990688.1"/>
    </source>
</evidence>
<dbReference type="EMBL" id="AAIAJJ010000006">
    <property type="protein sequence ID" value="ECC1557744.1"/>
    <property type="molecule type" value="Genomic_DNA"/>
</dbReference>
<evidence type="ECO:0000313" key="19">
    <source>
        <dbReference type="EMBL" id="EAC5550859.1"/>
    </source>
</evidence>
<feature type="domain" description="HAMP" evidence="17">
    <location>
        <begin position="193"/>
        <end position="245"/>
    </location>
</feature>
<evidence type="ECO:0000313" key="37">
    <source>
        <dbReference type="EMBL" id="EAK8898074.1"/>
    </source>
</evidence>
<dbReference type="Proteomes" id="UP000345329">
    <property type="component" value="Unassembled WGS sequence"/>
</dbReference>
<evidence type="ECO:0000313" key="91">
    <source>
        <dbReference type="Proteomes" id="UP000566721"/>
    </source>
</evidence>
<evidence type="ECO:0000313" key="72">
    <source>
        <dbReference type="Proteomes" id="UP000403352"/>
    </source>
</evidence>
<dbReference type="EMBL" id="AAAJKI010000002">
    <property type="protein sequence ID" value="EAC6547091.1"/>
    <property type="molecule type" value="Genomic_DNA"/>
</dbReference>
<feature type="domain" description="PAC" evidence="16">
    <location>
        <begin position="310"/>
        <end position="368"/>
    </location>
</feature>
<dbReference type="Proteomes" id="UP000844415">
    <property type="component" value="Unassembled WGS sequence"/>
</dbReference>
<dbReference type="EMBL" id="DAAIJL010000008">
    <property type="protein sequence ID" value="HAB8557638.1"/>
    <property type="molecule type" value="Genomic_DNA"/>
</dbReference>
<dbReference type="Proteomes" id="UP000423131">
    <property type="component" value="Unassembled WGS sequence"/>
</dbReference>
<keyword evidence="7 14" id="KW-0812">Transmembrane</keyword>
<dbReference type="SMART" id="SM00387">
    <property type="entry name" value="HATPase_c"/>
    <property type="match status" value="1"/>
</dbReference>
<evidence type="ECO:0000313" key="79">
    <source>
        <dbReference type="Proteomes" id="UP000467536"/>
    </source>
</evidence>
<dbReference type="SUPFAM" id="SSF47384">
    <property type="entry name" value="Homodimeric domain of signal transducing histidine kinase"/>
    <property type="match status" value="1"/>
</dbReference>
<dbReference type="SUPFAM" id="SSF55785">
    <property type="entry name" value="PYP-like sensor domain (PAS domain)"/>
    <property type="match status" value="1"/>
</dbReference>
<gene>
    <name evidence="57" type="primary">phor_2</name>
    <name evidence="34" type="ORF">AB917_08815</name>
    <name evidence="18" type="ORF">ABZ57_11380</name>
    <name evidence="56" type="ORF">AJL21_00815</name>
    <name evidence="19" type="ORF">ARY78_10500</name>
    <name evidence="29" type="ORF">B1N52_12755</name>
    <name evidence="28" type="ORF">B1S26_13795</name>
    <name evidence="30" type="ORF">B5K54_02565</name>
    <name evidence="42" type="ORF">BCZ19_11275</name>
    <name evidence="27" type="ORF">BCZ21_12615</name>
    <name evidence="32" type="ORF">CA369_09965</name>
    <name evidence="31" type="ORF">CAV64_13130</name>
    <name evidence="35" type="ORF">CW845_13585</name>
    <name evidence="37" type="ORF">D7104_10250</name>
    <name evidence="54" type="ORF">DCK61_13230</name>
    <name evidence="33" type="ORF">DCT16_13630</name>
    <name evidence="21" type="ORF">DQ70_13610</name>
    <name evidence="20" type="ORF">DU018_01805</name>
    <name evidence="57" type="ORF">DYZ80_02742</name>
    <name evidence="36" type="ORF">E5F58_13045</name>
    <name evidence="26" type="ORF">EX365_11825</name>
    <name evidence="25" type="ORF">EXZ73_05145</name>
    <name evidence="43" type="ORF">F6436_08580</name>
    <name evidence="44" type="ORF">F6515_06375</name>
    <name evidence="38" type="ORF">FA835_05695</name>
    <name evidence="40" type="ORF">FLQ97_03955</name>
    <name evidence="39" type="ORF">FLR03_03185</name>
    <name evidence="41" type="ORF">FNX40_13120</name>
    <name evidence="47" type="ORF">FV747_11245</name>
    <name evidence="48" type="ORF">G3O21_002099</name>
    <name evidence="49" type="ORF">GHH22_12025</name>
    <name evidence="46" type="ORF">GJW51_09250</name>
    <name evidence="45" type="ORF">GQG13_13740</name>
    <name evidence="50" type="ORF">GYR60_07180</name>
    <name evidence="51" type="ORF">GYS09_10070</name>
    <name evidence="52" type="ORF">GYX23_10600</name>
    <name evidence="53" type="ORF">GYY14_10380</name>
    <name evidence="55" type="ORF">HZJ64_10415</name>
    <name evidence="22" type="ORF">KV70_11095</name>
    <name evidence="23" type="ORF">QD52_13905</name>
    <name evidence="24" type="ORF">UI29_13750</name>
</gene>
<dbReference type="Proteomes" id="UP000364988">
    <property type="component" value="Unassembled WGS sequence"/>
</dbReference>
<dbReference type="EMBL" id="QXLS01000007">
    <property type="protein sequence ID" value="RKA05222.1"/>
    <property type="molecule type" value="Genomic_DNA"/>
</dbReference>
<dbReference type="Pfam" id="PF00672">
    <property type="entry name" value="HAMP"/>
    <property type="match status" value="1"/>
</dbReference>
<evidence type="ECO:0000313" key="38">
    <source>
        <dbReference type="EMBL" id="EAK9316599.1"/>
    </source>
</evidence>
<dbReference type="FunFam" id="3.30.565.10:FF:000037">
    <property type="entry name" value="Hybrid sensor histidine kinase/response regulator"/>
    <property type="match status" value="1"/>
</dbReference>
<dbReference type="Proteomes" id="UP000489121">
    <property type="component" value="Unassembled WGS sequence"/>
</dbReference>
<dbReference type="EMBL" id="AABBYJ010000008">
    <property type="protein sequence ID" value="EAG4332186.1"/>
    <property type="molecule type" value="Genomic_DNA"/>
</dbReference>
<evidence type="ECO:0000313" key="28">
    <source>
        <dbReference type="EMBL" id="EAG2246478.1"/>
    </source>
</evidence>
<proteinExistence type="predicted"/>
<reference evidence="92 93" key="3">
    <citation type="journal article" date="2018" name="Genome Biol.">
        <title>SKESA: strategic k-mer extension for scrupulous assemblies.</title>
        <authorList>
            <person name="Souvorov A."/>
            <person name="Agarwala R."/>
            <person name="Lipman D.J."/>
        </authorList>
    </citation>
    <scope>NUCLEOTIDE SEQUENCE [LARGE SCALE GENOMIC DNA]</scope>
    <source>
        <strain evidence="49">09CEB371LM</strain>
        <strain evidence="51 94">CFIAFB20100120</strain>
        <strain evidence="50 92">CFIAFB20130012</strain>
        <strain evidence="53">CFIAFB20170037</strain>
        <strain evidence="52 93">CFIAFB20170045</strain>
    </source>
</reference>
<evidence type="ECO:0000313" key="84">
    <source>
        <dbReference type="Proteomes" id="UP000525850"/>
    </source>
</evidence>
<evidence type="ECO:0000313" key="82">
    <source>
        <dbReference type="Proteomes" id="UP000489121"/>
    </source>
</evidence>
<evidence type="ECO:0000313" key="59">
    <source>
        <dbReference type="Proteomes" id="UP000331186"/>
    </source>
</evidence>
<reference evidence="60 63" key="5">
    <citation type="submission" date="2018-06" db="EMBL/GenBank/DDBJ databases">
        <authorList>
            <consortium name="GenomeTrakr: Next Generation Sequencing Network for Food Pathogen Tracability"/>
        </authorList>
    </citation>
    <scope>NUCLEOTIDE SEQUENCE [LARGE SCALE GENOMIC DNA]</scope>
    <source>
        <strain evidence="30 90">10B02965A-1</strain>
        <strain evidence="21 68">CFSAN008042</strain>
        <strain evidence="32 86">CFSAN063727</strain>
        <strain evidence="45 76">CFSAN102901</strain>
        <strain evidence="19 67">FDA00007096</strain>
        <strain evidence="23 72">FDA00008584</strain>
        <strain evidence="28">FDA00011243</strain>
        <strain evidence="20 59">FDA00013332</strain>
        <strain evidence="26 62">FDA00013853</strain>
        <strain evidence="39 74">FDA00014336</strain>
        <strain evidence="41 70">FDA00014370</strain>
        <strain evidence="40 71">FDA00014392</strain>
        <strain evidence="48">FDA00015054</strain>
        <strain evidence="31 87">FDA1005580-S054-001</strain>
        <strain evidence="80">FDA1090798-S029-001</strain>
        <strain evidence="81">FDA956581-098-004</strain>
        <strain evidence="29 84">FDA960927-006-004</strain>
        <strain evidence="33 91">FLAG-38921</strain>
        <strain evidence="42 75">FLAG-51482A</strain>
        <strain evidence="27 60">FLAG-54356</strain>
        <strain evidence="25 69">FSIS31901579</strain>
        <strain evidence="36 85">LS1344</strain>
        <strain evidence="46 78">OSF101448</strain>
        <strain evidence="24 63">VA-WGS-00405</strain>
    </source>
</reference>
<dbReference type="Proteomes" id="UP000389283">
    <property type="component" value="Unassembled WGS sequence"/>
</dbReference>
<dbReference type="InterPro" id="IPR035965">
    <property type="entry name" value="PAS-like_dom_sf"/>
</dbReference>
<dbReference type="Proteomes" id="UP000365297">
    <property type="component" value="Unassembled WGS sequence"/>
</dbReference>
<dbReference type="NCBIfam" id="NF046044">
    <property type="entry name" value="PnpS"/>
    <property type="match status" value="1"/>
</dbReference>
<evidence type="ECO:0000256" key="6">
    <source>
        <dbReference type="ARBA" id="ARBA00022679"/>
    </source>
</evidence>
<keyword evidence="9 37" id="KW-0418">Kinase</keyword>
<dbReference type="EMBL" id="AAANYR010000006">
    <property type="protein sequence ID" value="EAD5787246.1"/>
    <property type="molecule type" value="Genomic_DNA"/>
</dbReference>
<evidence type="ECO:0000256" key="2">
    <source>
        <dbReference type="ARBA" id="ARBA00004651"/>
    </source>
</evidence>
<dbReference type="InterPro" id="IPR036890">
    <property type="entry name" value="HATPase_C_sf"/>
</dbReference>
<evidence type="ECO:0000313" key="50">
    <source>
        <dbReference type="EMBL" id="HAB8398300.1"/>
    </source>
</evidence>
<dbReference type="EMBL" id="DAAJCS010000007">
    <property type="protein sequence ID" value="HAC0013450.1"/>
    <property type="molecule type" value="Genomic_DNA"/>
</dbReference>
<dbReference type="EMBL" id="AABBAW010000007">
    <property type="protein sequence ID" value="EAG2516034.1"/>
    <property type="molecule type" value="Genomic_DNA"/>
</dbReference>
<organism evidence="53">
    <name type="scientific">Listeria monocytogenes</name>
    <dbReference type="NCBI Taxonomy" id="1639"/>
    <lineage>
        <taxon>Bacteria</taxon>
        <taxon>Bacillati</taxon>
        <taxon>Bacillota</taxon>
        <taxon>Bacilli</taxon>
        <taxon>Bacillales</taxon>
        <taxon>Listeriaceae</taxon>
        <taxon>Listeria</taxon>
    </lineage>
</organism>
<dbReference type="SUPFAM" id="SSF55874">
    <property type="entry name" value="ATPase domain of HSP90 chaperone/DNA topoisomerase II/histidine kinase"/>
    <property type="match status" value="1"/>
</dbReference>
<dbReference type="EMBL" id="AAANYN010000005">
    <property type="protein sequence ID" value="EAD5773675.1"/>
    <property type="molecule type" value="Genomic_DNA"/>
</dbReference>
<evidence type="ECO:0000256" key="14">
    <source>
        <dbReference type="SAM" id="Phobius"/>
    </source>
</evidence>
<evidence type="ECO:0000313" key="53">
    <source>
        <dbReference type="EMBL" id="HAC0275776.1"/>
    </source>
</evidence>
<evidence type="ECO:0000313" key="77">
    <source>
        <dbReference type="Proteomes" id="UP000460224"/>
    </source>
</evidence>
<dbReference type="SMART" id="SM00091">
    <property type="entry name" value="PAS"/>
    <property type="match status" value="1"/>
</dbReference>
<dbReference type="Proteomes" id="UP000410967">
    <property type="component" value="Unassembled WGS sequence"/>
</dbReference>
<dbReference type="Proteomes" id="UP000840039">
    <property type="component" value="Unassembled WGS sequence"/>
</dbReference>
<dbReference type="GO" id="GO:0016036">
    <property type="term" value="P:cellular response to phosphate starvation"/>
    <property type="evidence" value="ECO:0007669"/>
    <property type="project" value="TreeGrafter"/>
</dbReference>
<dbReference type="PANTHER" id="PTHR45453">
    <property type="entry name" value="PHOSPHATE REGULON SENSOR PROTEIN PHOR"/>
    <property type="match status" value="1"/>
</dbReference>
<keyword evidence="5" id="KW-0597">Phosphoprotein</keyword>
<dbReference type="SMART" id="SM00304">
    <property type="entry name" value="HAMP"/>
    <property type="match status" value="1"/>
</dbReference>
<evidence type="ECO:0000313" key="45">
    <source>
        <dbReference type="EMBL" id="EDN7716180.1"/>
    </source>
</evidence>
<dbReference type="NCBIfam" id="TIGR00229">
    <property type="entry name" value="sensory_box"/>
    <property type="match status" value="1"/>
</dbReference>
<comment type="caution">
    <text evidence="53">The sequence shown here is derived from an EMBL/GenBank/DDBJ whole genome shotgun (WGS) entry which is preliminary data.</text>
</comment>
<dbReference type="Proteomes" id="UP000455569">
    <property type="component" value="Unassembled WGS sequence"/>
</dbReference>
<evidence type="ECO:0000313" key="22">
    <source>
        <dbReference type="EMBL" id="EAC9040754.1"/>
    </source>
</evidence>
<dbReference type="Proteomes" id="UP000403352">
    <property type="component" value="Unassembled WGS sequence"/>
</dbReference>
<keyword evidence="10" id="KW-0067">ATP-binding</keyword>
<dbReference type="PROSITE" id="PS50109">
    <property type="entry name" value="HIS_KIN"/>
    <property type="match status" value="1"/>
</dbReference>
<evidence type="ECO:0000256" key="5">
    <source>
        <dbReference type="ARBA" id="ARBA00022553"/>
    </source>
</evidence>
<keyword evidence="8" id="KW-0547">Nucleotide-binding</keyword>
<reference evidence="57 58" key="2">
    <citation type="journal article" date="2018" name="BMC Genomics">
        <title>Genes significantly associated with lineage II food isolates of Listeria monocytogenes.</title>
        <authorList>
            <person name="Pirone-Davies C."/>
            <person name="Chen Y."/>
            <person name="Pightling A."/>
            <person name="Ryan G."/>
            <person name="Wang Y."/>
            <person name="Yao K."/>
            <person name="Hoffmann M."/>
            <person name="Allard M.W."/>
        </authorList>
    </citation>
    <scope>NUCLEOTIDE SEQUENCE [LARGE SCALE GENOMIC DNA]</scope>
    <source>
        <strain evidence="57 58">PNUSAL000550</strain>
    </source>
</reference>
<evidence type="ECO:0000313" key="39">
    <source>
        <dbReference type="EMBL" id="ECB9472681.1"/>
    </source>
</evidence>
<dbReference type="EMBL" id="AACJYH010000007">
    <property type="protein sequence ID" value="EAK8898074.1"/>
    <property type="molecule type" value="Genomic_DNA"/>
</dbReference>
<evidence type="ECO:0000313" key="57">
    <source>
        <dbReference type="EMBL" id="RKA05222.1"/>
    </source>
</evidence>
<evidence type="ECO:0000313" key="73">
    <source>
        <dbReference type="Proteomes" id="UP000410967"/>
    </source>
</evidence>
<dbReference type="Proteomes" id="UP000528151">
    <property type="component" value="Unassembled WGS sequence"/>
</dbReference>
<dbReference type="EMBL" id="DAAJFY010000006">
    <property type="protein sequence ID" value="HAC0275776.1"/>
    <property type="molecule type" value="Genomic_DNA"/>
</dbReference>
<dbReference type="GO" id="GO:0004721">
    <property type="term" value="F:phosphoprotein phosphatase activity"/>
    <property type="evidence" value="ECO:0007669"/>
    <property type="project" value="TreeGrafter"/>
</dbReference>
<keyword evidence="4" id="KW-1003">Cell membrane</keyword>
<evidence type="ECO:0000313" key="43">
    <source>
        <dbReference type="EMBL" id="ECY6544382.1"/>
    </source>
</evidence>
<evidence type="ECO:0000313" key="48">
    <source>
        <dbReference type="EMBL" id="EDP8514669.1"/>
    </source>
</evidence>
<reference evidence="37 64" key="6">
    <citation type="submission" date="2018-10" db="EMBL/GenBank/DDBJ databases">
        <authorList>
            <consortium name="PulseNet: The National Subtyping Network for Foodborne Disease Surveillance"/>
            <person name="Tarr C.L."/>
            <person name="Trees E."/>
            <person name="Katz L.S."/>
            <person name="Carleton-Romer H.A."/>
            <person name="Stroika S."/>
            <person name="Kucerova Z."/>
            <person name="Roache K.F."/>
            <person name="Sabol A.L."/>
            <person name="Besser J."/>
            <person name="Gerner-Smidt P."/>
        </authorList>
    </citation>
    <scope>NUCLEOTIDE SEQUENCE [LARGE SCALE GENOMIC DNA]</scope>
    <source>
        <strain evidence="18 61">2015L-6227</strain>
        <strain evidence="22 65">PNUSAL000910</strain>
        <strain evidence="37 64">PNUSAL004402</strain>
        <strain evidence="44 82">PNUSAL005692</strain>
    </source>
</reference>
<evidence type="ECO:0000313" key="21">
    <source>
        <dbReference type="EMBL" id="EAC7481722.1"/>
    </source>
</evidence>
<evidence type="ECO:0000313" key="64">
    <source>
        <dbReference type="Proteomes" id="UP000350032"/>
    </source>
</evidence>
<dbReference type="PROSITE" id="PS50113">
    <property type="entry name" value="PAC"/>
    <property type="match status" value="1"/>
</dbReference>
<evidence type="ECO:0000313" key="47">
    <source>
        <dbReference type="EMBL" id="EDO0986565.1"/>
    </source>
</evidence>
<evidence type="ECO:0000313" key="90">
    <source>
        <dbReference type="Proteomes" id="UP000549379"/>
    </source>
</evidence>
<dbReference type="EMBL" id="MJTJ01000002">
    <property type="protein sequence ID" value="OET53071.1"/>
    <property type="molecule type" value="Genomic_DNA"/>
</dbReference>
<dbReference type="Proteomes" id="UP000368512">
    <property type="component" value="Unassembled WGS sequence"/>
</dbReference>
<dbReference type="Proteomes" id="UP000478704">
    <property type="component" value="Unassembled WGS sequence"/>
</dbReference>
<dbReference type="EMBL" id="JACAVN010000006">
    <property type="protein sequence ID" value="NYA02249.1"/>
    <property type="molecule type" value="Genomic_DNA"/>
</dbReference>
<dbReference type="Gene3D" id="3.30.565.10">
    <property type="entry name" value="Histidine kinase-like ATPase, C-terminal domain"/>
    <property type="match status" value="1"/>
</dbReference>
<dbReference type="EMBL" id="AABEKY010000009">
    <property type="protein sequence ID" value="EAG9388523.1"/>
    <property type="molecule type" value="Genomic_DNA"/>
</dbReference>
<evidence type="ECO:0000313" key="35">
    <source>
        <dbReference type="EMBL" id="EAG9388523.1"/>
    </source>
</evidence>
<dbReference type="Proteomes" id="UP000467536">
    <property type="component" value="Unassembled WGS sequence"/>
</dbReference>
<dbReference type="EMBL" id="AAHZFY010000005">
    <property type="protein sequence ID" value="ECB9512882.1"/>
    <property type="molecule type" value="Genomic_DNA"/>
</dbReference>
<dbReference type="EMBL" id="AAAIXK010000005">
    <property type="protein sequence ID" value="EAC5550859.1"/>
    <property type="molecule type" value="Genomic_DNA"/>
</dbReference>
<dbReference type="InterPro" id="IPR003594">
    <property type="entry name" value="HATPase_dom"/>
</dbReference>
<evidence type="ECO:0000313" key="29">
    <source>
        <dbReference type="EMBL" id="EAG2516034.1"/>
    </source>
</evidence>
<accession>A0A0B8R9U2</accession>
<evidence type="ECO:0000256" key="13">
    <source>
        <dbReference type="ARBA" id="ARBA00023136"/>
    </source>
</evidence>
<dbReference type="Proteomes" id="UP000427828">
    <property type="component" value="Unassembled WGS sequence"/>
</dbReference>
<dbReference type="EMBL" id="AABBZO010000010">
    <property type="protein sequence ID" value="EAG4462611.1"/>
    <property type="molecule type" value="Genomic_DNA"/>
</dbReference>
<dbReference type="EMBL" id="AANCRK010000007">
    <property type="protein sequence ID" value="EDN7716180.1"/>
    <property type="molecule type" value="Genomic_DNA"/>
</dbReference>
<evidence type="ECO:0000313" key="83">
    <source>
        <dbReference type="Proteomes" id="UP000522199"/>
    </source>
</evidence>
<protein>
    <recommendedName>
        <fullName evidence="3">histidine kinase</fullName>
        <ecNumber evidence="3">2.7.13.3</ecNumber>
    </recommendedName>
</protein>
<evidence type="ECO:0000313" key="76">
    <source>
        <dbReference type="Proteomes" id="UP000455569"/>
    </source>
</evidence>
<dbReference type="EMBL" id="AANDSR010000005">
    <property type="protein sequence ID" value="EDN9836856.1"/>
    <property type="molecule type" value="Genomic_DNA"/>
</dbReference>
<evidence type="ECO:0000313" key="44">
    <source>
        <dbReference type="EMBL" id="ECY9782616.1"/>
    </source>
</evidence>
<evidence type="ECO:0000313" key="66">
    <source>
        <dbReference type="Proteomes" id="UP000364988"/>
    </source>
</evidence>
<dbReference type="Gene3D" id="3.30.450.20">
    <property type="entry name" value="PAS domain"/>
    <property type="match status" value="2"/>
</dbReference>
<dbReference type="Proteomes" id="UP000331186">
    <property type="component" value="Unassembled WGS sequence"/>
</dbReference>
<dbReference type="Proteomes" id="UP000460224">
    <property type="component" value="Unassembled WGS sequence"/>
</dbReference>
<dbReference type="EMBL" id="AABCVX010000007">
    <property type="protein sequence ID" value="EAG6170415.1"/>
    <property type="molecule type" value="Genomic_DNA"/>
</dbReference>
<keyword evidence="13 14" id="KW-0472">Membrane</keyword>
<evidence type="ECO:0000259" key="17">
    <source>
        <dbReference type="PROSITE" id="PS50885"/>
    </source>
</evidence>
<dbReference type="InterPro" id="IPR050351">
    <property type="entry name" value="BphY/WalK/GraS-like"/>
</dbReference>
<sequence length="591" mass="66116">MKKLWLKIGLSFFILFFVVMVIVGVFSGELMKSTYLNMKENQLEDDAKILLQTTNMENLDLDKDAATIQKSLDPLGEDIDARITVIDSKGDVVADTKKDPEKLDNHMNRPEVTDILKKGESVGISIRESDSLGYSMLYVAVPVKHQGKTDGVLRISISLESVDAAVAKLWGNLALIFGIALVIIAAISVFIARKITRPVREIIEVSTDLANHKYDSRIHGKISGELQDLSISVNTLAESLETQMFEIKQNEQRLNAIVQNLVSGVMLINVDKQVIMTNRTMYQILGETEITGKPFYEVIKSFALSQLIEATFETKTIQQKEIILYFPREMILDASVSPILGENGEITGIILLLHDITQIRHLENVRSEFVTNVSHELKTPVTALKGFAETLLDGAMYDEVLLKKFLTIIKEESDRLHRLIMDILALSRIEQNPVAENVELVDVDEVIEQSARTIFEMATEKNIRVTIPEKTSASVMIETDRDKLQQIVINLLSNAINYTPVDGKVEVKLIEQEAEVIIEVTDNGIGIPAKDIDRVFERFYRVDKARSRHSGGTGLGLSIVKHLVENCGGRIEVESQEEVGSTFRVTLPKKA</sequence>
<evidence type="ECO:0000313" key="69">
    <source>
        <dbReference type="Proteomes" id="UP000376505"/>
    </source>
</evidence>
<evidence type="ECO:0000313" key="49">
    <source>
        <dbReference type="EMBL" id="HAA8053865.1"/>
    </source>
</evidence>
<evidence type="ECO:0000313" key="92">
    <source>
        <dbReference type="Proteomes" id="UP000840197"/>
    </source>
</evidence>
<dbReference type="Proteomes" id="UP000842809">
    <property type="component" value="Unassembled WGS sequence"/>
</dbReference>
<reference evidence="56 95" key="1">
    <citation type="submission" date="2016-09" db="EMBL/GenBank/DDBJ databases">
        <title>100K Listeria isolates.</title>
        <authorList>
            <person name="Chen P."/>
            <person name="Weimer B.C."/>
            <person name="Kong N."/>
            <person name="Huang B."/>
        </authorList>
    </citation>
    <scope>NUCLEOTIDE SEQUENCE [LARGE SCALE GENOMIC DNA]</scope>
    <source>
        <strain evidence="56 95">BCW_2383</strain>
    </source>
</reference>
<evidence type="ECO:0000313" key="24">
    <source>
        <dbReference type="EMBL" id="EAD3793819.1"/>
    </source>
</evidence>
<evidence type="ECO:0000313" key="20">
    <source>
        <dbReference type="EMBL" id="EAC6547091.1"/>
    </source>
</evidence>
<dbReference type="Proteomes" id="UP000566721">
    <property type="component" value="Unassembled WGS sequence"/>
</dbReference>
<dbReference type="EMBL" id="AABAYG010000006">
    <property type="protein sequence ID" value="EAG2246478.1"/>
    <property type="molecule type" value="Genomic_DNA"/>
</dbReference>
<evidence type="ECO:0000313" key="33">
    <source>
        <dbReference type="EMBL" id="EAG6170415.1"/>
    </source>
</evidence>
<dbReference type="InterPro" id="IPR004358">
    <property type="entry name" value="Sig_transdc_His_kin-like_C"/>
</dbReference>
<dbReference type="EMBL" id="AAALRN010000007">
    <property type="protein sequence ID" value="EAD1186177.1"/>
    <property type="molecule type" value="Genomic_DNA"/>
</dbReference>
<evidence type="ECO:0000313" key="56">
    <source>
        <dbReference type="EMBL" id="OET53071.1"/>
    </source>
</evidence>
<dbReference type="Proteomes" id="UP000344343">
    <property type="component" value="Unassembled WGS sequence"/>
</dbReference>
<dbReference type="EMBL" id="AANPAU010000007">
    <property type="protein sequence ID" value="EDP8514669.1"/>
    <property type="molecule type" value="Genomic_DNA"/>
</dbReference>
<dbReference type="Gene3D" id="1.10.287.130">
    <property type="match status" value="1"/>
</dbReference>
<dbReference type="EMBL" id="AAAMZD010000007">
    <property type="protein sequence ID" value="EAD3793819.1"/>
    <property type="molecule type" value="Genomic_DNA"/>
</dbReference>
<evidence type="ECO:0000256" key="4">
    <source>
        <dbReference type="ARBA" id="ARBA00022475"/>
    </source>
</evidence>
<dbReference type="Pfam" id="PF16736">
    <property type="entry name" value="sCache_like"/>
    <property type="match status" value="1"/>
</dbReference>
<evidence type="ECO:0000313" key="74">
    <source>
        <dbReference type="Proteomes" id="UP000423131"/>
    </source>
</evidence>
<evidence type="ECO:0000313" key="54">
    <source>
        <dbReference type="EMBL" id="KAA9447783.1"/>
    </source>
</evidence>
<dbReference type="EMBL" id="AABBHO010000005">
    <property type="protein sequence ID" value="EAG2996173.1"/>
    <property type="molecule type" value="Genomic_DNA"/>
</dbReference>
<evidence type="ECO:0000313" key="42">
    <source>
        <dbReference type="EMBL" id="ECX6925251.1"/>
    </source>
</evidence>
<dbReference type="Pfam" id="PF02518">
    <property type="entry name" value="HATPase_c"/>
    <property type="match status" value="1"/>
</dbReference>
<evidence type="ECO:0000259" key="15">
    <source>
        <dbReference type="PROSITE" id="PS50109"/>
    </source>
</evidence>
<dbReference type="InterPro" id="IPR036097">
    <property type="entry name" value="HisK_dim/P_sf"/>
</dbReference>
<evidence type="ECO:0000313" key="94">
    <source>
        <dbReference type="Proteomes" id="UP000844415"/>
    </source>
</evidence>
<evidence type="ECO:0000313" key="31">
    <source>
        <dbReference type="EMBL" id="EAG4332186.1"/>
    </source>
</evidence>
<dbReference type="EMBL" id="AABGUK010000005">
    <property type="protein sequence ID" value="EAH4242914.1"/>
    <property type="molecule type" value="Genomic_DNA"/>
</dbReference>
<evidence type="ECO:0000259" key="16">
    <source>
        <dbReference type="PROSITE" id="PS50113"/>
    </source>
</evidence>
<dbReference type="Pfam" id="PF00512">
    <property type="entry name" value="HisKA"/>
    <property type="match status" value="1"/>
</dbReference>
<evidence type="ECO:0000313" key="25">
    <source>
        <dbReference type="EMBL" id="EAD5773675.1"/>
    </source>
</evidence>
<dbReference type="Gene3D" id="6.10.340.10">
    <property type="match status" value="1"/>
</dbReference>
<dbReference type="RefSeq" id="WP_003725430.1">
    <property type="nucleotide sequence ID" value="NC_021824.1"/>
</dbReference>
<dbReference type="EMBL" id="AAAIKW010000008">
    <property type="protein sequence ID" value="EAC4553088.1"/>
    <property type="molecule type" value="Genomic_DNA"/>
</dbReference>
<evidence type="ECO:0000313" key="85">
    <source>
        <dbReference type="Proteomes" id="UP000527632"/>
    </source>
</evidence>
<dbReference type="Proteomes" id="UP000339309">
    <property type="component" value="Unassembled WGS sequence"/>
</dbReference>
<evidence type="ECO:0000313" key="26">
    <source>
        <dbReference type="EMBL" id="EAD5787246.1"/>
    </source>
</evidence>
<reference evidence="47 79" key="8">
    <citation type="submission" date="2019-08" db="EMBL/GenBank/DDBJ databases">
        <authorList>
            <person name="Ashton P.M."/>
            <person name="Dallman T."/>
            <person name="Nair S."/>
            <person name="De Pinna E."/>
            <person name="Peters T."/>
            <person name="Grant K."/>
        </authorList>
    </citation>
    <scope>NUCLEOTIDE SEQUENCE [LARGE SCALE GENOMIC DNA]</scope>
    <source>
        <strain evidence="47 79">788324</strain>
    </source>
</reference>
<dbReference type="EMBL" id="AACKDQ010000010">
    <property type="protein sequence ID" value="EAK9316599.1"/>
    <property type="molecule type" value="Genomic_DNA"/>
</dbReference>
<dbReference type="InterPro" id="IPR000700">
    <property type="entry name" value="PAS-assoc_C"/>
</dbReference>
<evidence type="ECO:0000313" key="87">
    <source>
        <dbReference type="Proteomes" id="UP000540117"/>
    </source>
</evidence>
<dbReference type="FunFam" id="1.10.287.130:FF:000008">
    <property type="entry name" value="Two-component sensor histidine kinase"/>
    <property type="match status" value="1"/>
</dbReference>
<evidence type="ECO:0000256" key="3">
    <source>
        <dbReference type="ARBA" id="ARBA00012438"/>
    </source>
</evidence>
<dbReference type="EMBL" id="AABAWE010000006">
    <property type="protein sequence ID" value="EAG2088106.1"/>
    <property type="molecule type" value="Genomic_DNA"/>
</dbReference>
<dbReference type="Proteomes" id="UP000481141">
    <property type="component" value="Unassembled WGS sequence"/>
</dbReference>
<evidence type="ECO:0000313" key="46">
    <source>
        <dbReference type="EMBL" id="EDN9836856.1"/>
    </source>
</evidence>
<evidence type="ECO:0000313" key="63">
    <source>
        <dbReference type="Proteomes" id="UP000345329"/>
    </source>
</evidence>
<dbReference type="PRINTS" id="PR00344">
    <property type="entry name" value="BCTRLSENSOR"/>
</dbReference>
<dbReference type="Proteomes" id="UP000522199">
    <property type="component" value="Unassembled WGS sequence"/>
</dbReference>
<evidence type="ECO:0000313" key="61">
    <source>
        <dbReference type="Proteomes" id="UP000339309"/>
    </source>
</evidence>
<dbReference type="EMBL" id="AALAQH010000006">
    <property type="protein sequence ID" value="ECX6925251.1"/>
    <property type="molecule type" value="Genomic_DNA"/>
</dbReference>
<dbReference type="Proteomes" id="UP000548278">
    <property type="component" value="Unassembled WGS sequence"/>
</dbReference>
<evidence type="ECO:0000313" key="36">
    <source>
        <dbReference type="EMBL" id="EAH4242914.1"/>
    </source>
</evidence>
<dbReference type="EMBL" id="AAHZFN010000003">
    <property type="protein sequence ID" value="ECB9472681.1"/>
    <property type="molecule type" value="Genomic_DNA"/>
</dbReference>
<dbReference type="PROSITE" id="PS50885">
    <property type="entry name" value="HAMP"/>
    <property type="match status" value="1"/>
</dbReference>
<dbReference type="EC" id="2.7.13.3" evidence="3"/>
<dbReference type="GO" id="GO:0005524">
    <property type="term" value="F:ATP binding"/>
    <property type="evidence" value="ECO:0007669"/>
    <property type="project" value="UniProtKB-KW"/>
</dbReference>
<evidence type="ECO:0000256" key="10">
    <source>
        <dbReference type="ARBA" id="ARBA00022840"/>
    </source>
</evidence>
<dbReference type="KEGG" id="lmv:Y193_03215"/>
<evidence type="ECO:0000313" key="67">
    <source>
        <dbReference type="Proteomes" id="UP000365297"/>
    </source>
</evidence>
<dbReference type="CDD" id="cd00075">
    <property type="entry name" value="HATPase"/>
    <property type="match status" value="1"/>
</dbReference>
<evidence type="ECO:0000256" key="12">
    <source>
        <dbReference type="ARBA" id="ARBA00023012"/>
    </source>
</evidence>
<dbReference type="InterPro" id="IPR029151">
    <property type="entry name" value="Sensor-like_sf"/>
</dbReference>